<dbReference type="OrthoDB" id="5920040at2759"/>
<proteinExistence type="predicted"/>
<dbReference type="Gene3D" id="2.40.70.10">
    <property type="entry name" value="Acid Proteases"/>
    <property type="match status" value="1"/>
</dbReference>
<feature type="domain" description="Peptidase A2" evidence="7">
    <location>
        <begin position="464"/>
        <end position="555"/>
    </location>
</feature>
<dbReference type="PANTHER" id="PTHR47331">
    <property type="entry name" value="PHD-TYPE DOMAIN-CONTAINING PROTEIN"/>
    <property type="match status" value="1"/>
</dbReference>
<dbReference type="Proteomes" id="UP000829999">
    <property type="component" value="Chromosome 25"/>
</dbReference>
<keyword evidence="9" id="KW-1185">Reference proteome</keyword>
<dbReference type="Gene3D" id="3.10.10.10">
    <property type="entry name" value="HIV Type 1 Reverse Transcriptase, subunit A, domain 1"/>
    <property type="match status" value="1"/>
</dbReference>
<dbReference type="GO" id="GO:0003964">
    <property type="term" value="F:RNA-directed DNA polymerase activity"/>
    <property type="evidence" value="ECO:0007669"/>
    <property type="project" value="UniProtKB-KW"/>
</dbReference>
<evidence type="ECO:0000313" key="9">
    <source>
        <dbReference type="Proteomes" id="UP000829999"/>
    </source>
</evidence>
<dbReference type="SUPFAM" id="SSF53098">
    <property type="entry name" value="Ribonuclease H-like"/>
    <property type="match status" value="1"/>
</dbReference>
<dbReference type="Pfam" id="PF05380">
    <property type="entry name" value="Peptidase_A17"/>
    <property type="match status" value="1"/>
</dbReference>
<dbReference type="InterPro" id="IPR043502">
    <property type="entry name" value="DNA/RNA_pol_sf"/>
</dbReference>
<evidence type="ECO:0000256" key="4">
    <source>
        <dbReference type="ARBA" id="ARBA00022759"/>
    </source>
</evidence>
<dbReference type="InterPro" id="IPR005312">
    <property type="entry name" value="DUF1759"/>
</dbReference>
<dbReference type="Pfam" id="PF18701">
    <property type="entry name" value="DUF5641"/>
    <property type="match status" value="1"/>
</dbReference>
<accession>A0A9R0E6H3</accession>
<dbReference type="GO" id="GO:0003676">
    <property type="term" value="F:nucleic acid binding"/>
    <property type="evidence" value="ECO:0007669"/>
    <property type="project" value="InterPro"/>
</dbReference>
<keyword evidence="3" id="KW-0540">Nuclease</keyword>
<evidence type="ECO:0000259" key="7">
    <source>
        <dbReference type="PROSITE" id="PS50175"/>
    </source>
</evidence>
<dbReference type="InterPro" id="IPR043128">
    <property type="entry name" value="Rev_trsase/Diguanyl_cyclase"/>
</dbReference>
<protein>
    <submittedName>
        <fullName evidence="10">Uncharacterized protein LOC126912379</fullName>
    </submittedName>
</protein>
<dbReference type="GO" id="GO:0004190">
    <property type="term" value="F:aspartic-type endopeptidase activity"/>
    <property type="evidence" value="ECO:0007669"/>
    <property type="project" value="InterPro"/>
</dbReference>
<dbReference type="InterPro" id="IPR001584">
    <property type="entry name" value="Integrase_cat-core"/>
</dbReference>
<evidence type="ECO:0000256" key="1">
    <source>
        <dbReference type="ARBA" id="ARBA00022679"/>
    </source>
</evidence>
<dbReference type="InterPro" id="IPR012337">
    <property type="entry name" value="RNaseH-like_sf"/>
</dbReference>
<dbReference type="GO" id="GO:0015074">
    <property type="term" value="P:DNA integration"/>
    <property type="evidence" value="ECO:0007669"/>
    <property type="project" value="InterPro"/>
</dbReference>
<dbReference type="PANTHER" id="PTHR47331:SF5">
    <property type="entry name" value="RIBONUCLEASE H"/>
    <property type="match status" value="1"/>
</dbReference>
<evidence type="ECO:0000256" key="3">
    <source>
        <dbReference type="ARBA" id="ARBA00022722"/>
    </source>
</evidence>
<organism evidence="9 10">
    <name type="scientific">Spodoptera frugiperda</name>
    <name type="common">Fall armyworm</name>
    <dbReference type="NCBI Taxonomy" id="7108"/>
    <lineage>
        <taxon>Eukaryota</taxon>
        <taxon>Metazoa</taxon>
        <taxon>Ecdysozoa</taxon>
        <taxon>Arthropoda</taxon>
        <taxon>Hexapoda</taxon>
        <taxon>Insecta</taxon>
        <taxon>Pterygota</taxon>
        <taxon>Neoptera</taxon>
        <taxon>Endopterygota</taxon>
        <taxon>Lepidoptera</taxon>
        <taxon>Glossata</taxon>
        <taxon>Ditrysia</taxon>
        <taxon>Noctuoidea</taxon>
        <taxon>Noctuidae</taxon>
        <taxon>Amphipyrinae</taxon>
        <taxon>Spodoptera</taxon>
    </lineage>
</organism>
<dbReference type="InterPro" id="IPR036397">
    <property type="entry name" value="RNaseH_sf"/>
</dbReference>
<keyword evidence="5" id="KW-0378">Hydrolase</keyword>
<dbReference type="PROSITE" id="PS50175">
    <property type="entry name" value="ASP_PROT_RETROV"/>
    <property type="match status" value="1"/>
</dbReference>
<evidence type="ECO:0000256" key="6">
    <source>
        <dbReference type="ARBA" id="ARBA00022918"/>
    </source>
</evidence>
<dbReference type="RefSeq" id="XP_050560172.1">
    <property type="nucleotide sequence ID" value="XM_050704215.1"/>
</dbReference>
<dbReference type="GO" id="GO:0006508">
    <property type="term" value="P:proteolysis"/>
    <property type="evidence" value="ECO:0007669"/>
    <property type="project" value="InterPro"/>
</dbReference>
<dbReference type="GO" id="GO:0042575">
    <property type="term" value="C:DNA polymerase complex"/>
    <property type="evidence" value="ECO:0007669"/>
    <property type="project" value="UniProtKB-ARBA"/>
</dbReference>
<sequence length="1722" mass="195171">MSESLKLKELITKRGSIRGRVTKFKLSLDSLALVESISKLEVDKLALKLSKIETLFVEFDEVQNLIEISNEENQSSELVTRDLIENDFYHCIATAQSLIKKHSEVEDNESDSQSKPSVATCHHNDHSCNALGFKLPVIKIPNFDGTYFKWLEFKETFVSLVHNNNKIESIHKYHYLQSYLEGEAARVIANLEVSHNNYSEAWKLLCERYDNKRQLINNHLKSLFNFNSIQENDKSLRYVIDHVTKNLRALNSLGLPTDKWDVLIIYFIAGKLSSSTYFKWEEHINNLSDIPSLNDFFSFLKRRADVLETVYRHKHDPQDNKQKQLSSNQNKLNSSKSLVAAVPNGNNTSSSKTPECLFCKNNHRLYECPSFKSISLEEKITFVSSNKLCENCLRPGHVVKRCRLSATCRHCKLRHNTLLHKSEEKEISNSVNSVSMSSTCSSEVLLCTARVKVTNPATNETMIVRALLDSGSQLTIITEAVKRHLNLIPQPSDTTIVGIGNTQLNINTERCILRIHSETNSFNVTVSCLVLPQITGNVPKSKFDLKQLNIHGFQLADPTLNEPSPVNMLIGADLFWDIISAQQHSLGHGFPKLQASKFGWLVTGPLPCFNQNKTESVMCNFVSKDTSSNIHDDLSKFWELENFPQKRPPSSEEKLCEQHYLANTTRTNIGQFCVGLPLRDSIDCLGNSYNLAKKRFFNLEARFRKQPELKQKYCQFIDEYEALGHLSESPESRPLNAYFLPHHPVIREQSESTKLRVVFDASARTSSGVSVNNLQMVGPVVQDPLFNILIRFRQHKYVLTGDIEKMFRSVLLRESDRNLQLILWRDSEDKPLRTLRLNTVTYGFASASFLTTRSLWQIGEECSDQKIKTIIQSDLYCDDLLTGASSEEELRHILLSVSSELEKGCFHLRKYRSNLPKLLADSVDLESGNLMISNATSTLGIGWTPSSDEFHFQHNVSASENVTKRTILSSTFKIFDPLGLLSIFTIKPKIILQELWSHKMDWDEPVPPEIRNSWLKFSTKSSCLSSLKIPRCILIDNASFVQIHCFCDASQRAFGSCIYLRSISASGVVQVNLVCAKSRVAPIKPTTIPRLELCAALLGAQLTATVLAALRCPIERQVYWTDSKVVLGWLNSNKTKTFVAHRVAAINELSNPSDWRYVPTSVNPADLVSRGVDPDQTDLSIWWNGPSFLLESEDSWPAYTADSIELPELKTHHTLGGEDASSMPDLSENLAKYSNLTTLIRVLARVLRFVKNCRSNIKSNRLRGLLQVSELENAHSVAIKLAQKDSFPIELEQLGKGKSLNSKAALASLNPFLDENGILRVGGRIESSSYQYDKRHPILLHANHFLTKLIFKQEHLRLLHAGPQHLLASIRERYWPVGGRNLARRAARECVTCRRFNARTMDNIMGNLPADRVETDFPFSTIGTDFAGPFLITDRKGRGCKITKSYLCIFICFRYKCVHLELVSDLSMEAFLLTLKRFIARRGKPKVIYCDNGRNFVAAAKEINSFLESNSDSIKDSASREGIEFRFSPAYAPHFGGLWEAGVKSAKFHLYRVLKNIHLTFEELSSLFAQIEAILNSRPLCPLSPSPQDLSPLTPGHFIIGRPLTSLPSPYLLDYSTNRLDRFQRLEQARQHFWKRWSTEYVTELQQRTKWKVRCRELKVDDLVLIKDDGTPPLCWRLGRVSKLFPGTDGVPRVADVSTSQGTVRRAINRLCLLPSPDDCTA</sequence>
<dbReference type="Pfam" id="PF03564">
    <property type="entry name" value="DUF1759"/>
    <property type="match status" value="1"/>
</dbReference>
<dbReference type="Gene3D" id="3.30.70.270">
    <property type="match status" value="1"/>
</dbReference>
<keyword evidence="4" id="KW-0255">Endonuclease</keyword>
<dbReference type="SUPFAM" id="SSF56672">
    <property type="entry name" value="DNA/RNA polymerases"/>
    <property type="match status" value="1"/>
</dbReference>
<keyword evidence="6" id="KW-0695">RNA-directed DNA polymerase</keyword>
<dbReference type="InterPro" id="IPR040676">
    <property type="entry name" value="DUF5641"/>
</dbReference>
<evidence type="ECO:0000313" key="10">
    <source>
        <dbReference type="RefSeq" id="XP_050560172.1"/>
    </source>
</evidence>
<keyword evidence="1" id="KW-0808">Transferase</keyword>
<evidence type="ECO:0000259" key="8">
    <source>
        <dbReference type="PROSITE" id="PS50994"/>
    </source>
</evidence>
<dbReference type="InterPro" id="IPR021109">
    <property type="entry name" value="Peptidase_aspartic_dom_sf"/>
</dbReference>
<dbReference type="PROSITE" id="PS50994">
    <property type="entry name" value="INTEGRASE"/>
    <property type="match status" value="1"/>
</dbReference>
<gene>
    <name evidence="10" type="primary">LOC126912379</name>
</gene>
<dbReference type="PROSITE" id="PS00141">
    <property type="entry name" value="ASP_PROTEASE"/>
    <property type="match status" value="1"/>
</dbReference>
<dbReference type="InterPro" id="IPR041588">
    <property type="entry name" value="Integrase_H2C2"/>
</dbReference>
<dbReference type="InterPro" id="IPR001969">
    <property type="entry name" value="Aspartic_peptidase_AS"/>
</dbReference>
<evidence type="ECO:0000256" key="2">
    <source>
        <dbReference type="ARBA" id="ARBA00022695"/>
    </source>
</evidence>
<dbReference type="Pfam" id="PF17921">
    <property type="entry name" value="Integrase_H2C2"/>
    <property type="match status" value="1"/>
</dbReference>
<reference evidence="10" key="1">
    <citation type="submission" date="2025-08" db="UniProtKB">
        <authorList>
            <consortium name="RefSeq"/>
        </authorList>
    </citation>
    <scope>IDENTIFICATION</scope>
    <source>
        <tissue evidence="10">Whole larval tissue</tissue>
    </source>
</reference>
<dbReference type="InterPro" id="IPR001995">
    <property type="entry name" value="Peptidase_A2_cat"/>
</dbReference>
<dbReference type="GO" id="GO:0004519">
    <property type="term" value="F:endonuclease activity"/>
    <property type="evidence" value="ECO:0007669"/>
    <property type="project" value="UniProtKB-KW"/>
</dbReference>
<dbReference type="SUPFAM" id="SSF50630">
    <property type="entry name" value="Acid proteases"/>
    <property type="match status" value="1"/>
</dbReference>
<dbReference type="Gene3D" id="3.30.420.10">
    <property type="entry name" value="Ribonuclease H-like superfamily/Ribonuclease H"/>
    <property type="match status" value="1"/>
</dbReference>
<evidence type="ECO:0000256" key="5">
    <source>
        <dbReference type="ARBA" id="ARBA00022801"/>
    </source>
</evidence>
<keyword evidence="2" id="KW-0548">Nucleotidyltransferase</keyword>
<dbReference type="CDD" id="cd00303">
    <property type="entry name" value="retropepsin_like"/>
    <property type="match status" value="1"/>
</dbReference>
<feature type="domain" description="Integrase catalytic" evidence="8">
    <location>
        <begin position="1414"/>
        <end position="1603"/>
    </location>
</feature>
<dbReference type="GeneID" id="126912379"/>
<dbReference type="InterPro" id="IPR008042">
    <property type="entry name" value="Retrotrans_Pao"/>
</dbReference>
<name>A0A9R0E6H3_SPOFR</name>